<dbReference type="Proteomes" id="UP001213504">
    <property type="component" value="Chromosome"/>
</dbReference>
<evidence type="ECO:0000313" key="6">
    <source>
        <dbReference type="Proteomes" id="UP001213504"/>
    </source>
</evidence>
<gene>
    <name evidence="3" type="ORF">L2299_21085</name>
    <name evidence="4" type="ORF">P9A14_12390</name>
</gene>
<accession>A0AAX3T280</accession>
<feature type="domain" description="ParB-like N-terminal" evidence="2">
    <location>
        <begin position="17"/>
        <end position="104"/>
    </location>
</feature>
<feature type="compositionally biased region" description="Low complexity" evidence="1">
    <location>
        <begin position="345"/>
        <end position="356"/>
    </location>
</feature>
<reference evidence="3" key="2">
    <citation type="submission" date="2022-01" db="EMBL/GenBank/DDBJ databases">
        <authorList>
            <person name="Sanchez-Suarez J."/>
            <person name="Villamil L."/>
            <person name="Diaz L.E."/>
        </authorList>
    </citation>
    <scope>NUCLEOTIDE SEQUENCE</scope>
    <source>
        <strain evidence="3">EUFUS-Z928</strain>
    </source>
</reference>
<dbReference type="PANTHER" id="PTHR33375">
    <property type="entry name" value="CHROMOSOME-PARTITIONING PROTEIN PARB-RELATED"/>
    <property type="match status" value="1"/>
</dbReference>
<dbReference type="GO" id="GO:0007059">
    <property type="term" value="P:chromosome segregation"/>
    <property type="evidence" value="ECO:0007669"/>
    <property type="project" value="TreeGrafter"/>
</dbReference>
<keyword evidence="5" id="KW-1185">Reference proteome</keyword>
<dbReference type="EMBL" id="JAKJLQ010000024">
    <property type="protein sequence ID" value="MDF6103545.1"/>
    <property type="molecule type" value="Genomic_DNA"/>
</dbReference>
<evidence type="ECO:0000259" key="2">
    <source>
        <dbReference type="SMART" id="SM00470"/>
    </source>
</evidence>
<dbReference type="InterPro" id="IPR003115">
    <property type="entry name" value="ParB_N"/>
</dbReference>
<evidence type="ECO:0000256" key="1">
    <source>
        <dbReference type="SAM" id="MobiDB-lite"/>
    </source>
</evidence>
<dbReference type="Gene3D" id="3.90.1530.10">
    <property type="entry name" value="Conserved hypothetical protein from pyrococcus furiosus pfu- 392566-001, ParB domain"/>
    <property type="match status" value="1"/>
</dbReference>
<reference evidence="4" key="3">
    <citation type="submission" date="2023-04" db="EMBL/GenBank/DDBJ databases">
        <title>Complete genome sequence of a phthalic acid esters degrading bacterial strain.</title>
        <authorList>
            <person name="Weng L."/>
            <person name="Jia Y."/>
            <person name="Ren L."/>
        </authorList>
    </citation>
    <scope>NUCLEOTIDE SEQUENCE</scope>
    <source>
        <strain evidence="4">RL-LY01</strain>
    </source>
</reference>
<sequence length="528" mass="57984">MTHNTTTETVTATGELRHLNPADLVIDTNIRTEAEATLTAEFVDSIRDGVRQPILAVEVDGEVRVRDGQRRTLAARETELATVPVYVVPVASDADDKALTIDRIVEQLASFQREGLRTRDRVAAIEQLSLAGMSATKIAKTIRTKKKDVDATLALAKSETTLDLIEQGAGLTLEQSATVAAYDHDPEAQQWLLDAAARGVFEHQAKQLADNADERVELLAQVAVYTADGIEAVTRRPEHRHTRAQLEHIETAEGKPVQIEDVPVSQRLAYVWADVTEGWVDAEGNSIDEHLIDLDLTDEDTPADAQPDEGLHDPRALTRQASRSIETTWYVSEFRDLGMRFRTYSSTPSSATATADLSDDEKEARKQERRRVRVLNTASVTAREVRIEMLTAWLARKTLPKGSAPKVAKFIAESMRAHHDMFGANSMQGNAAEIAATILGGEPAELIEQATTADRAQIIGLGIALASREAHMWKDAWRNVGDRNYLGGSQVKARAGYLHFLVEVTGYTLSDVEQVIAGDKQAADMPLD</sequence>
<dbReference type="SMART" id="SM00470">
    <property type="entry name" value="ParB"/>
    <property type="match status" value="1"/>
</dbReference>
<dbReference type="AlphaFoldDB" id="A0AAX3T280"/>
<proteinExistence type="predicted"/>
<organism evidence="4 6">
    <name type="scientific">Gordonia hongkongensis</name>
    <dbReference type="NCBI Taxonomy" id="1701090"/>
    <lineage>
        <taxon>Bacteria</taxon>
        <taxon>Bacillati</taxon>
        <taxon>Actinomycetota</taxon>
        <taxon>Actinomycetes</taxon>
        <taxon>Mycobacteriales</taxon>
        <taxon>Gordoniaceae</taxon>
        <taxon>Gordonia</taxon>
    </lineage>
</organism>
<evidence type="ECO:0000313" key="4">
    <source>
        <dbReference type="EMBL" id="WFP23003.1"/>
    </source>
</evidence>
<dbReference type="RefSeq" id="WP_068970856.1">
    <property type="nucleotide sequence ID" value="NZ_CP121270.1"/>
</dbReference>
<evidence type="ECO:0000313" key="3">
    <source>
        <dbReference type="EMBL" id="MDF6103545.1"/>
    </source>
</evidence>
<protein>
    <submittedName>
        <fullName evidence="4">ParB N-terminal domain-containing protein</fullName>
    </submittedName>
</protein>
<dbReference type="SUPFAM" id="SSF110849">
    <property type="entry name" value="ParB/Sulfiredoxin"/>
    <property type="match status" value="1"/>
</dbReference>
<name>A0AAX3T280_9ACTN</name>
<dbReference type="PANTHER" id="PTHR33375:SF1">
    <property type="entry name" value="CHROMOSOME-PARTITIONING PROTEIN PARB-RELATED"/>
    <property type="match status" value="1"/>
</dbReference>
<dbReference type="InterPro" id="IPR050336">
    <property type="entry name" value="Chromosome_partition/occlusion"/>
</dbReference>
<feature type="region of interest" description="Disordered" evidence="1">
    <location>
        <begin position="345"/>
        <end position="364"/>
    </location>
</feature>
<dbReference type="InterPro" id="IPR036086">
    <property type="entry name" value="ParB/Sulfiredoxin_sf"/>
</dbReference>
<dbReference type="CDD" id="cd16387">
    <property type="entry name" value="ParB_N_Srx"/>
    <property type="match status" value="1"/>
</dbReference>
<dbReference type="GO" id="GO:0005694">
    <property type="term" value="C:chromosome"/>
    <property type="evidence" value="ECO:0007669"/>
    <property type="project" value="TreeGrafter"/>
</dbReference>
<dbReference type="Proteomes" id="UP001152308">
    <property type="component" value="Unassembled WGS sequence"/>
</dbReference>
<dbReference type="EMBL" id="CP121270">
    <property type="protein sequence ID" value="WFP23003.1"/>
    <property type="molecule type" value="Genomic_DNA"/>
</dbReference>
<evidence type="ECO:0000313" key="5">
    <source>
        <dbReference type="Proteomes" id="UP001152308"/>
    </source>
</evidence>
<reference evidence="3" key="1">
    <citation type="journal article" date="2022" name="Data Brief">
        <title>Draft genome sequence data of Gordonia hongkongensis strain EUFUS-Z928 isolated from the octocoral Eunicea fusca.</title>
        <authorList>
            <person name="Sanchez-Suarez J."/>
            <person name="Diaz L."/>
            <person name="Melo-Bolivar J."/>
            <person name="Villamil L."/>
        </authorList>
    </citation>
    <scope>NUCLEOTIDE SEQUENCE</scope>
    <source>
        <strain evidence="3">EUFUS-Z928</strain>
    </source>
</reference>